<dbReference type="EMBL" id="GGFL01012575">
    <property type="protein sequence ID" value="MBW76753.1"/>
    <property type="molecule type" value="Transcribed_RNA"/>
</dbReference>
<sequence length="81" mass="8763">MWVGTPAARLQFRDVFFLLTTVYGVLGAAQKAISEAPPILAVCHFDLSTCIVMNITRYACCTLFASSALRLSLAQCSDCAE</sequence>
<accession>A0A2M4DGT7</accession>
<protein>
    <submittedName>
        <fullName evidence="2">Putative secreted protein</fullName>
    </submittedName>
</protein>
<organism evidence="2">
    <name type="scientific">Anopheles darlingi</name>
    <name type="common">Mosquito</name>
    <dbReference type="NCBI Taxonomy" id="43151"/>
    <lineage>
        <taxon>Eukaryota</taxon>
        <taxon>Metazoa</taxon>
        <taxon>Ecdysozoa</taxon>
        <taxon>Arthropoda</taxon>
        <taxon>Hexapoda</taxon>
        <taxon>Insecta</taxon>
        <taxon>Pterygota</taxon>
        <taxon>Neoptera</taxon>
        <taxon>Endopterygota</taxon>
        <taxon>Diptera</taxon>
        <taxon>Nematocera</taxon>
        <taxon>Culicoidea</taxon>
        <taxon>Culicidae</taxon>
        <taxon>Anophelinae</taxon>
        <taxon>Anopheles</taxon>
    </lineage>
</organism>
<evidence type="ECO:0000256" key="1">
    <source>
        <dbReference type="SAM" id="SignalP"/>
    </source>
</evidence>
<proteinExistence type="predicted"/>
<reference evidence="2" key="1">
    <citation type="submission" date="2018-01" db="EMBL/GenBank/DDBJ databases">
        <title>An insight into the sialome of Amazonian anophelines.</title>
        <authorList>
            <person name="Ribeiro J.M."/>
            <person name="Scarpassa V."/>
            <person name="Calvo E."/>
        </authorList>
    </citation>
    <scope>NUCLEOTIDE SEQUENCE</scope>
</reference>
<keyword evidence="1" id="KW-0732">Signal</keyword>
<feature type="signal peptide" evidence="1">
    <location>
        <begin position="1"/>
        <end position="27"/>
    </location>
</feature>
<feature type="chain" id="PRO_5014999222" evidence="1">
    <location>
        <begin position="28"/>
        <end position="81"/>
    </location>
</feature>
<dbReference type="AlphaFoldDB" id="A0A2M4DGT7"/>
<evidence type="ECO:0000313" key="2">
    <source>
        <dbReference type="EMBL" id="MBW76753.1"/>
    </source>
</evidence>
<name>A0A2M4DGT7_ANODA</name>